<protein>
    <submittedName>
        <fullName evidence="2">Uncharacterized protein</fullName>
    </submittedName>
</protein>
<dbReference type="AlphaFoldDB" id="A0A0B5GCP9"/>
<keyword evidence="1" id="KW-1133">Transmembrane helix</keyword>
<proteinExistence type="predicted"/>
<feature type="transmembrane region" description="Helical" evidence="1">
    <location>
        <begin position="181"/>
        <end position="205"/>
    </location>
</feature>
<evidence type="ECO:0000313" key="2">
    <source>
        <dbReference type="EMBL" id="AJF22866.1"/>
    </source>
</evidence>
<feature type="transmembrane region" description="Helical" evidence="1">
    <location>
        <begin position="117"/>
        <end position="142"/>
    </location>
</feature>
<evidence type="ECO:0000256" key="1">
    <source>
        <dbReference type="SAM" id="Phobius"/>
    </source>
</evidence>
<feature type="transmembrane region" description="Helical" evidence="1">
    <location>
        <begin position="12"/>
        <end position="30"/>
    </location>
</feature>
<sequence>MNNIKYRQLINFFYILFYFFLVYNLFLFLIDNRLNNNIGYTITYSVFIVTSLFHLMQYFHDNRINGKHELDYINISRIGIYYFKQVIVYYLYNCCSLVFISMMSVIFFSSYNLYHIAYFYLVLLISMLILIVTSYVILLSFYNFKYDSMITMCFILVTNIPNIIISGKIIHYINIEDMNSFYLVLLVTLLIIYINLLYFVLYISILNKS</sequence>
<feature type="transmembrane region" description="Helical" evidence="1">
    <location>
        <begin position="42"/>
        <end position="59"/>
    </location>
</feature>
<keyword evidence="1" id="KW-0812">Transmembrane</keyword>
<feature type="transmembrane region" description="Helical" evidence="1">
    <location>
        <begin position="87"/>
        <end position="111"/>
    </location>
</feature>
<dbReference type="RefSeq" id="YP_009118115.1">
    <property type="nucleotide sequence ID" value="NC_026311.1"/>
</dbReference>
<dbReference type="EMBL" id="KP165387">
    <property type="protein sequence ID" value="AJF22866.1"/>
    <property type="molecule type" value="Genomic_DNA"/>
</dbReference>
<name>A0A0B5GCP9_MALCL</name>
<feature type="transmembrane region" description="Helical" evidence="1">
    <location>
        <begin position="154"/>
        <end position="175"/>
    </location>
</feature>
<organism evidence="2">
    <name type="scientific">Malawimonas californiana</name>
    <name type="common">Flagellated protozoan</name>
    <dbReference type="NCBI Taxonomy" id="221722"/>
    <lineage>
        <taxon>Eukaryota</taxon>
        <taxon>Malawimonadida</taxon>
        <taxon>Malawimonadidae</taxon>
        <taxon>Malawimonas</taxon>
    </lineage>
</organism>
<reference evidence="2" key="1">
    <citation type="journal article" date="2014" name="Nucleic Acids Res.">
        <title>Widespread occurrence of organelle genome-encoded 5S rRNAs including permuted molecules.</title>
        <authorList>
            <person name="Valach M."/>
            <person name="Burger G."/>
            <person name="Gray M.W."/>
            <person name="Lang B.F."/>
        </authorList>
    </citation>
    <scope>NUCLEOTIDE SEQUENCE</scope>
    <source>
        <strain evidence="2">ATCC 50740</strain>
    </source>
</reference>
<accession>A0A0B5GCP9</accession>
<gene>
    <name evidence="2" type="primary">orf209</name>
</gene>
<keyword evidence="2" id="KW-0496">Mitochondrion</keyword>
<keyword evidence="1" id="KW-0472">Membrane</keyword>
<dbReference type="GeneID" id="22976004"/>
<geneLocation type="mitochondrion" evidence="2"/>